<organism evidence="2 3">
    <name type="scientific">Varroa destructor</name>
    <name type="common">Honeybee mite</name>
    <dbReference type="NCBI Taxonomy" id="109461"/>
    <lineage>
        <taxon>Eukaryota</taxon>
        <taxon>Metazoa</taxon>
        <taxon>Ecdysozoa</taxon>
        <taxon>Arthropoda</taxon>
        <taxon>Chelicerata</taxon>
        <taxon>Arachnida</taxon>
        <taxon>Acari</taxon>
        <taxon>Parasitiformes</taxon>
        <taxon>Mesostigmata</taxon>
        <taxon>Gamasina</taxon>
        <taxon>Dermanyssoidea</taxon>
        <taxon>Varroidae</taxon>
        <taxon>Varroa</taxon>
    </lineage>
</organism>
<dbReference type="AlphaFoldDB" id="A0A7M7JJS9"/>
<dbReference type="GeneID" id="111246994"/>
<evidence type="ECO:0000313" key="2">
    <source>
        <dbReference type="EnsemblMetazoa" id="XP_022653227"/>
    </source>
</evidence>
<accession>A0A7M7JJS9</accession>
<reference evidence="2" key="1">
    <citation type="submission" date="2021-01" db="UniProtKB">
        <authorList>
            <consortium name="EnsemblMetazoa"/>
        </authorList>
    </citation>
    <scope>IDENTIFICATION</scope>
</reference>
<protein>
    <submittedName>
        <fullName evidence="2">Uncharacterized protein</fullName>
    </submittedName>
</protein>
<name>A0A7M7JJS9_VARDE</name>
<keyword evidence="1" id="KW-1133">Transmembrane helix</keyword>
<proteinExistence type="predicted"/>
<dbReference type="EnsemblMetazoa" id="XM_022797492">
    <property type="protein sequence ID" value="XP_022653227"/>
    <property type="gene ID" value="LOC111246994"/>
</dbReference>
<sequence>MRSCVVREGAVRDQLVMSSSASFSIKSFLLSAKLQLQLSLMVIFALSLSHATPTVPLTDFIASDRGDELRFSPSRWAYRFGSDSHEMVCEYRPRTPARLNTWLQLSNVYVEGLLSYTKVDSLSGASIRFQVRNITSSSEFSCRVYSSSSLRYIQEKQAQVFVLVDRPESCHTDKQCWGYGRNVVCDNGASQRCMCAIKAARTSQDSPICTELIPVDKCKYPKCRGDEDDCICTRDPAIVLNPASYKHKNPSNFTPDQDEVAILNGSKVVELSYLVRSSEECIHCYRTSSNLQYLQAGLFLVGAVLAFTAVTLMAVVIRKMWLYYRVPPYLLEASHDLERETIEREAEQMAQRDKPPSYIEVMEGDLRISGYPPPDYEEFASAVRQHRDVERRQPHRRICNTGELQLSSDRVGRRHNNVPNPMSSGRRSLVTPWCRAFQLSGPAGSQGAVRLGLGSPGTVSRLSLATVSSISGTVASSSHLEVPSYEESAHRLYY</sequence>
<evidence type="ECO:0000313" key="3">
    <source>
        <dbReference type="Proteomes" id="UP000594260"/>
    </source>
</evidence>
<feature type="transmembrane region" description="Helical" evidence="1">
    <location>
        <begin position="293"/>
        <end position="317"/>
    </location>
</feature>
<keyword evidence="3" id="KW-1185">Reference proteome</keyword>
<dbReference type="EnsemblMetazoa" id="XM_022797491">
    <property type="protein sequence ID" value="XP_022653226"/>
    <property type="gene ID" value="LOC111246994"/>
</dbReference>
<evidence type="ECO:0000256" key="1">
    <source>
        <dbReference type="SAM" id="Phobius"/>
    </source>
</evidence>
<dbReference type="RefSeq" id="XP_022653227.1">
    <property type="nucleotide sequence ID" value="XM_022797492.1"/>
</dbReference>
<keyword evidence="1" id="KW-0472">Membrane</keyword>
<dbReference type="RefSeq" id="XP_022653226.1">
    <property type="nucleotide sequence ID" value="XM_022797491.1"/>
</dbReference>
<dbReference type="Proteomes" id="UP000594260">
    <property type="component" value="Unplaced"/>
</dbReference>
<keyword evidence="1" id="KW-0812">Transmembrane</keyword>